<organism evidence="6">
    <name type="scientific">marine metagenome</name>
    <dbReference type="NCBI Taxonomy" id="408172"/>
    <lineage>
        <taxon>unclassified sequences</taxon>
        <taxon>metagenomes</taxon>
        <taxon>ecological metagenomes</taxon>
    </lineage>
</organism>
<dbReference type="GO" id="GO:0030313">
    <property type="term" value="C:cell envelope"/>
    <property type="evidence" value="ECO:0007669"/>
    <property type="project" value="UniProtKB-SubCell"/>
</dbReference>
<proteinExistence type="inferred from homology"/>
<dbReference type="GO" id="GO:1904680">
    <property type="term" value="F:peptide transmembrane transporter activity"/>
    <property type="evidence" value="ECO:0007669"/>
    <property type="project" value="TreeGrafter"/>
</dbReference>
<dbReference type="PIRSF" id="PIRSF002741">
    <property type="entry name" value="MppA"/>
    <property type="match status" value="1"/>
</dbReference>
<name>A0A381TB66_9ZZZZ</name>
<dbReference type="Gene3D" id="3.90.76.10">
    <property type="entry name" value="Dipeptide-binding Protein, Domain 1"/>
    <property type="match status" value="1"/>
</dbReference>
<dbReference type="AlphaFoldDB" id="A0A381TB66"/>
<dbReference type="InterPro" id="IPR000914">
    <property type="entry name" value="SBP_5_dom"/>
</dbReference>
<keyword evidence="3" id="KW-0813">Transport</keyword>
<dbReference type="PANTHER" id="PTHR30290:SF10">
    <property type="entry name" value="PERIPLASMIC OLIGOPEPTIDE-BINDING PROTEIN-RELATED"/>
    <property type="match status" value="1"/>
</dbReference>
<dbReference type="GO" id="GO:0042597">
    <property type="term" value="C:periplasmic space"/>
    <property type="evidence" value="ECO:0007669"/>
    <property type="project" value="UniProtKB-ARBA"/>
</dbReference>
<dbReference type="SUPFAM" id="SSF53850">
    <property type="entry name" value="Periplasmic binding protein-like II"/>
    <property type="match status" value="1"/>
</dbReference>
<feature type="domain" description="Solute-binding protein family 5" evidence="5">
    <location>
        <begin position="99"/>
        <end position="430"/>
    </location>
</feature>
<comment type="subcellular location">
    <subcellularLocation>
        <location evidence="1">Cell envelope</location>
    </subcellularLocation>
</comment>
<dbReference type="EMBL" id="UINC01004253">
    <property type="protein sequence ID" value="SVA12974.1"/>
    <property type="molecule type" value="Genomic_DNA"/>
</dbReference>
<dbReference type="Pfam" id="PF00496">
    <property type="entry name" value="SBP_bac_5"/>
    <property type="match status" value="1"/>
</dbReference>
<evidence type="ECO:0000256" key="3">
    <source>
        <dbReference type="ARBA" id="ARBA00022448"/>
    </source>
</evidence>
<evidence type="ECO:0000256" key="2">
    <source>
        <dbReference type="ARBA" id="ARBA00005695"/>
    </source>
</evidence>
<comment type="similarity">
    <text evidence="2">Belongs to the bacterial solute-binding protein 5 family.</text>
</comment>
<dbReference type="InterPro" id="IPR039424">
    <property type="entry name" value="SBP_5"/>
</dbReference>
<evidence type="ECO:0000259" key="5">
    <source>
        <dbReference type="Pfam" id="PF00496"/>
    </source>
</evidence>
<sequence>MKDIKIFQQMLRDGRMDRRDFLAAMGALGFTATTAGGLLTSASALAETPKKGGRLRFAWDQHGPADTLDPALNTATIDYVRGRCYYNRLTQFNPDLSLRGDLAEEWSVNSNATEFTFKLRKGVTFHDGADFTADDALYAMNRHLGADSISKASSLVSMVSEWKKIDKYTIKAILSSPNADLASILGTFHFNIVQNGAEGEYFQKPNATGPFTVEEFVPGVRSVGKRNPNYFRDGPYLDEVETFAITDAVARTNALVAGDIQICGNLDPKAIKQIEGNNGTEIYMVPSGGYPTICVMRDRHPGDNLDFVLALKYLQRREKILKGIFKGMGTMGNDHPIGSAYLKHCADLPQRPFDPDKAKFHLKKSGITEAEIHVAEIKGGITDMCLLLQREASKIGLKLNVKRVPNDGYWGAVWMKQPIMVSSWNMRPTANVMLTLAYKSDAPWNEVHWKNERFDELLLASRAEADPAKSQELYCEMQKLVSDDGGNVIPLHAAYLDAISSKVKGMPKVPLAATGGGEWPEYAWIDS</sequence>
<accession>A0A381TB66</accession>
<evidence type="ECO:0000256" key="4">
    <source>
        <dbReference type="ARBA" id="ARBA00022729"/>
    </source>
</evidence>
<dbReference type="InterPro" id="IPR006311">
    <property type="entry name" value="TAT_signal"/>
</dbReference>
<reference evidence="6" key="1">
    <citation type="submission" date="2018-05" db="EMBL/GenBank/DDBJ databases">
        <authorList>
            <person name="Lanie J.A."/>
            <person name="Ng W.-L."/>
            <person name="Kazmierczak K.M."/>
            <person name="Andrzejewski T.M."/>
            <person name="Davidsen T.M."/>
            <person name="Wayne K.J."/>
            <person name="Tettelin H."/>
            <person name="Glass J.I."/>
            <person name="Rusch D."/>
            <person name="Podicherti R."/>
            <person name="Tsui H.-C.T."/>
            <person name="Winkler M.E."/>
        </authorList>
    </citation>
    <scope>NUCLEOTIDE SEQUENCE</scope>
</reference>
<dbReference type="CDD" id="cd08503">
    <property type="entry name" value="PBP2_NikA_DppA_OppA_like_17"/>
    <property type="match status" value="1"/>
</dbReference>
<dbReference type="Gene3D" id="3.10.105.10">
    <property type="entry name" value="Dipeptide-binding Protein, Domain 3"/>
    <property type="match status" value="1"/>
</dbReference>
<dbReference type="Gene3D" id="3.40.190.10">
    <property type="entry name" value="Periplasmic binding protein-like II"/>
    <property type="match status" value="1"/>
</dbReference>
<protein>
    <recommendedName>
        <fullName evidence="5">Solute-binding protein family 5 domain-containing protein</fullName>
    </recommendedName>
</protein>
<evidence type="ECO:0000313" key="6">
    <source>
        <dbReference type="EMBL" id="SVA12974.1"/>
    </source>
</evidence>
<dbReference type="GO" id="GO:0043190">
    <property type="term" value="C:ATP-binding cassette (ABC) transporter complex"/>
    <property type="evidence" value="ECO:0007669"/>
    <property type="project" value="InterPro"/>
</dbReference>
<dbReference type="GO" id="GO:0015833">
    <property type="term" value="P:peptide transport"/>
    <property type="evidence" value="ECO:0007669"/>
    <property type="project" value="TreeGrafter"/>
</dbReference>
<dbReference type="PROSITE" id="PS51318">
    <property type="entry name" value="TAT"/>
    <property type="match status" value="1"/>
</dbReference>
<keyword evidence="4" id="KW-0732">Signal</keyword>
<dbReference type="InterPro" id="IPR030678">
    <property type="entry name" value="Peptide/Ni-bd"/>
</dbReference>
<gene>
    <name evidence="6" type="ORF">METZ01_LOCUS65828</name>
</gene>
<evidence type="ECO:0000256" key="1">
    <source>
        <dbReference type="ARBA" id="ARBA00004196"/>
    </source>
</evidence>
<dbReference type="PANTHER" id="PTHR30290">
    <property type="entry name" value="PERIPLASMIC BINDING COMPONENT OF ABC TRANSPORTER"/>
    <property type="match status" value="1"/>
</dbReference>